<dbReference type="InterPro" id="IPR050680">
    <property type="entry name" value="YpeA/RimI_acetyltransf"/>
</dbReference>
<proteinExistence type="predicted"/>
<accession>A0A2S8FJ24</accession>
<dbReference type="EMBL" id="PUHY01000012">
    <property type="protein sequence ID" value="PQO32168.1"/>
    <property type="molecule type" value="Genomic_DNA"/>
</dbReference>
<feature type="domain" description="N-acetyltransferase" evidence="3">
    <location>
        <begin position="11"/>
        <end position="153"/>
    </location>
</feature>
<dbReference type="Gene3D" id="3.40.630.30">
    <property type="match status" value="1"/>
</dbReference>
<dbReference type="GO" id="GO:0016747">
    <property type="term" value="F:acyltransferase activity, transferring groups other than amino-acyl groups"/>
    <property type="evidence" value="ECO:0007669"/>
    <property type="project" value="InterPro"/>
</dbReference>
<reference evidence="4 5" key="1">
    <citation type="submission" date="2018-02" db="EMBL/GenBank/DDBJ databases">
        <title>Comparative genomes isolates from brazilian mangrove.</title>
        <authorList>
            <person name="Araujo J.E."/>
            <person name="Taketani R.G."/>
            <person name="Silva M.C.P."/>
            <person name="Loureco M.V."/>
            <person name="Andreote F.D."/>
        </authorList>
    </citation>
    <scope>NUCLEOTIDE SEQUENCE [LARGE SCALE GENOMIC DNA]</scope>
    <source>
        <strain evidence="4 5">Hex-1 MGV</strain>
    </source>
</reference>
<evidence type="ECO:0000313" key="4">
    <source>
        <dbReference type="EMBL" id="PQO32168.1"/>
    </source>
</evidence>
<gene>
    <name evidence="4" type="ORF">C5Y83_18200</name>
</gene>
<dbReference type="PANTHER" id="PTHR43420:SF12">
    <property type="entry name" value="N-ACETYLTRANSFERASE DOMAIN-CONTAINING PROTEIN"/>
    <property type="match status" value="1"/>
</dbReference>
<organism evidence="4 5">
    <name type="scientific">Blastopirellula marina</name>
    <dbReference type="NCBI Taxonomy" id="124"/>
    <lineage>
        <taxon>Bacteria</taxon>
        <taxon>Pseudomonadati</taxon>
        <taxon>Planctomycetota</taxon>
        <taxon>Planctomycetia</taxon>
        <taxon>Pirellulales</taxon>
        <taxon>Pirellulaceae</taxon>
        <taxon>Blastopirellula</taxon>
    </lineage>
</organism>
<dbReference type="PROSITE" id="PS51186">
    <property type="entry name" value="GNAT"/>
    <property type="match status" value="1"/>
</dbReference>
<dbReference type="RefSeq" id="WP_105331180.1">
    <property type="nucleotide sequence ID" value="NZ_PUHY01000012.1"/>
</dbReference>
<name>A0A2S8FJ24_9BACT</name>
<keyword evidence="1 4" id="KW-0808">Transferase</keyword>
<evidence type="ECO:0000256" key="2">
    <source>
        <dbReference type="ARBA" id="ARBA00023315"/>
    </source>
</evidence>
<dbReference type="OrthoDB" id="9787920at2"/>
<dbReference type="PANTHER" id="PTHR43420">
    <property type="entry name" value="ACETYLTRANSFERASE"/>
    <property type="match status" value="1"/>
</dbReference>
<comment type="caution">
    <text evidence="4">The sequence shown here is derived from an EMBL/GenBank/DDBJ whole genome shotgun (WGS) entry which is preliminary data.</text>
</comment>
<evidence type="ECO:0000256" key="1">
    <source>
        <dbReference type="ARBA" id="ARBA00022679"/>
    </source>
</evidence>
<dbReference type="InterPro" id="IPR000182">
    <property type="entry name" value="GNAT_dom"/>
</dbReference>
<protein>
    <submittedName>
        <fullName evidence="4">GNAT family N-acetyltransferase</fullName>
    </submittedName>
</protein>
<evidence type="ECO:0000313" key="5">
    <source>
        <dbReference type="Proteomes" id="UP000238322"/>
    </source>
</evidence>
<dbReference type="Proteomes" id="UP000238322">
    <property type="component" value="Unassembled WGS sequence"/>
</dbReference>
<dbReference type="Pfam" id="PF00583">
    <property type="entry name" value="Acetyltransf_1"/>
    <property type="match status" value="1"/>
</dbReference>
<evidence type="ECO:0000259" key="3">
    <source>
        <dbReference type="PROSITE" id="PS51186"/>
    </source>
</evidence>
<dbReference type="CDD" id="cd04301">
    <property type="entry name" value="NAT_SF"/>
    <property type="match status" value="1"/>
</dbReference>
<sequence>MTDGETPFSITASHTLQSPEQVQICTWLREYNWQANHSFMDRAANESQFETPLLLLARREDAVVGGLIANKRLTWLRISIMAVDPKLRGQGIGSQLIAEAERWGKEHSCCYLYIDTMQYQSPEFYRQAGFNVVGELPDWDSHGHTKFFLMKSI</sequence>
<keyword evidence="2" id="KW-0012">Acyltransferase</keyword>
<dbReference type="AlphaFoldDB" id="A0A2S8FJ24"/>
<dbReference type="SUPFAM" id="SSF55729">
    <property type="entry name" value="Acyl-CoA N-acyltransferases (Nat)"/>
    <property type="match status" value="1"/>
</dbReference>
<dbReference type="InterPro" id="IPR016181">
    <property type="entry name" value="Acyl_CoA_acyltransferase"/>
</dbReference>